<dbReference type="Pfam" id="PF26138">
    <property type="entry name" value="DUF8040"/>
    <property type="match status" value="1"/>
</dbReference>
<dbReference type="InterPro" id="IPR058353">
    <property type="entry name" value="DUF8040"/>
</dbReference>
<evidence type="ECO:0000259" key="1">
    <source>
        <dbReference type="Pfam" id="PF26138"/>
    </source>
</evidence>
<dbReference type="Proteomes" id="UP000075243">
    <property type="component" value="Chromosome 7"/>
</dbReference>
<organism evidence="2 3">
    <name type="scientific">Cajanus cajan</name>
    <name type="common">Pigeon pea</name>
    <name type="synonym">Cajanus indicus</name>
    <dbReference type="NCBI Taxonomy" id="3821"/>
    <lineage>
        <taxon>Eukaryota</taxon>
        <taxon>Viridiplantae</taxon>
        <taxon>Streptophyta</taxon>
        <taxon>Embryophyta</taxon>
        <taxon>Tracheophyta</taxon>
        <taxon>Spermatophyta</taxon>
        <taxon>Magnoliopsida</taxon>
        <taxon>eudicotyledons</taxon>
        <taxon>Gunneridae</taxon>
        <taxon>Pentapetalae</taxon>
        <taxon>rosids</taxon>
        <taxon>fabids</taxon>
        <taxon>Fabales</taxon>
        <taxon>Fabaceae</taxon>
        <taxon>Papilionoideae</taxon>
        <taxon>50 kb inversion clade</taxon>
        <taxon>NPAAA clade</taxon>
        <taxon>indigoferoid/millettioid clade</taxon>
        <taxon>Phaseoleae</taxon>
        <taxon>Cajanus</taxon>
    </lineage>
</organism>
<keyword evidence="3" id="KW-1185">Reference proteome</keyword>
<dbReference type="AlphaFoldDB" id="A0A151TCY4"/>
<protein>
    <recommendedName>
        <fullName evidence="1">DUF8040 domain-containing protein</fullName>
    </recommendedName>
</protein>
<dbReference type="EMBL" id="CM003609">
    <property type="protein sequence ID" value="KYP64895.1"/>
    <property type="molecule type" value="Genomic_DNA"/>
</dbReference>
<gene>
    <name evidence="2" type="ORF">KK1_019508</name>
</gene>
<feature type="domain" description="DUF8040" evidence="1">
    <location>
        <begin position="12"/>
        <end position="81"/>
    </location>
</feature>
<reference evidence="2 3" key="1">
    <citation type="journal article" date="2012" name="Nat. Biotechnol.">
        <title>Draft genome sequence of pigeonpea (Cajanus cajan), an orphan legume crop of resource-poor farmers.</title>
        <authorList>
            <person name="Varshney R.K."/>
            <person name="Chen W."/>
            <person name="Li Y."/>
            <person name="Bharti A.K."/>
            <person name="Saxena R.K."/>
            <person name="Schlueter J.A."/>
            <person name="Donoghue M.T."/>
            <person name="Azam S."/>
            <person name="Fan G."/>
            <person name="Whaley A.M."/>
            <person name="Farmer A.D."/>
            <person name="Sheridan J."/>
            <person name="Iwata A."/>
            <person name="Tuteja R."/>
            <person name="Penmetsa R.V."/>
            <person name="Wu W."/>
            <person name="Upadhyaya H.D."/>
            <person name="Yang S.P."/>
            <person name="Shah T."/>
            <person name="Saxena K.B."/>
            <person name="Michael T."/>
            <person name="McCombie W.R."/>
            <person name="Yang B."/>
            <person name="Zhang G."/>
            <person name="Yang H."/>
            <person name="Wang J."/>
            <person name="Spillane C."/>
            <person name="Cook D.R."/>
            <person name="May G.D."/>
            <person name="Xu X."/>
            <person name="Jackson S.A."/>
        </authorList>
    </citation>
    <scope>NUCLEOTIDE SEQUENCE [LARGE SCALE GENOMIC DNA]</scope>
    <source>
        <strain evidence="3">cv. Asha</strain>
    </source>
</reference>
<evidence type="ECO:0000313" key="2">
    <source>
        <dbReference type="EMBL" id="KYP64895.1"/>
    </source>
</evidence>
<evidence type="ECO:0000313" key="3">
    <source>
        <dbReference type="Proteomes" id="UP000075243"/>
    </source>
</evidence>
<name>A0A151TCY4_CAJCA</name>
<proteinExistence type="predicted"/>
<accession>A0A151TCY4</accession>
<dbReference type="Gramene" id="C.cajan_18956.t">
    <property type="protein sequence ID" value="C.cajan_18956.t"/>
    <property type="gene ID" value="C.cajan_18956"/>
</dbReference>
<sequence>MNYVVKSPCRDSSLTNHNWVSEVLNGHPMHYYQMFRLKKCVFLQNRYHVKVTQNVGIHEQVGLFLSMLGIPGSVCNCEERF</sequence>